<name>A0ABW5N8Y0_9FLAO</name>
<dbReference type="EMBL" id="JBHULX010000004">
    <property type="protein sequence ID" value="MFD2590648.1"/>
    <property type="molecule type" value="Genomic_DNA"/>
</dbReference>
<dbReference type="RefSeq" id="WP_176028564.1">
    <property type="nucleotide sequence ID" value="NZ_JBHSJV010000001.1"/>
</dbReference>
<sequence length="52" mass="6344">MTEEKLHKIMLAYKKKHGFTLENHDNYKWALETIRKHKLEEETKDSKNQENS</sequence>
<protein>
    <submittedName>
        <fullName evidence="1">Uncharacterized protein</fullName>
    </submittedName>
</protein>
<keyword evidence="2" id="KW-1185">Reference proteome</keyword>
<reference evidence="2" key="1">
    <citation type="journal article" date="2019" name="Int. J. Syst. Evol. Microbiol.">
        <title>The Global Catalogue of Microorganisms (GCM) 10K type strain sequencing project: providing services to taxonomists for standard genome sequencing and annotation.</title>
        <authorList>
            <consortium name="The Broad Institute Genomics Platform"/>
            <consortium name="The Broad Institute Genome Sequencing Center for Infectious Disease"/>
            <person name="Wu L."/>
            <person name="Ma J."/>
        </authorList>
    </citation>
    <scope>NUCLEOTIDE SEQUENCE [LARGE SCALE GENOMIC DNA]</scope>
    <source>
        <strain evidence="2">KCTC 42423</strain>
    </source>
</reference>
<evidence type="ECO:0000313" key="1">
    <source>
        <dbReference type="EMBL" id="MFD2590648.1"/>
    </source>
</evidence>
<accession>A0ABW5N8Y0</accession>
<gene>
    <name evidence="1" type="ORF">ACFSTE_07360</name>
</gene>
<evidence type="ECO:0000313" key="2">
    <source>
        <dbReference type="Proteomes" id="UP001597459"/>
    </source>
</evidence>
<organism evidence="1 2">
    <name type="scientific">Aquimarina hainanensis</name>
    <dbReference type="NCBI Taxonomy" id="1578017"/>
    <lineage>
        <taxon>Bacteria</taxon>
        <taxon>Pseudomonadati</taxon>
        <taxon>Bacteroidota</taxon>
        <taxon>Flavobacteriia</taxon>
        <taxon>Flavobacteriales</taxon>
        <taxon>Flavobacteriaceae</taxon>
        <taxon>Aquimarina</taxon>
    </lineage>
</organism>
<proteinExistence type="predicted"/>
<comment type="caution">
    <text evidence="1">The sequence shown here is derived from an EMBL/GenBank/DDBJ whole genome shotgun (WGS) entry which is preliminary data.</text>
</comment>
<dbReference type="Proteomes" id="UP001597459">
    <property type="component" value="Unassembled WGS sequence"/>
</dbReference>